<dbReference type="AlphaFoldDB" id="A0A195BHT2"/>
<evidence type="ECO:0008006" key="3">
    <source>
        <dbReference type="Google" id="ProtNLM"/>
    </source>
</evidence>
<gene>
    <name evidence="1" type="ORF">ALC53_05453</name>
</gene>
<name>A0A195BHT2_9HYME</name>
<reference evidence="1 2" key="1">
    <citation type="submission" date="2015-09" db="EMBL/GenBank/DDBJ databases">
        <title>Atta colombica WGS genome.</title>
        <authorList>
            <person name="Nygaard S."/>
            <person name="Hu H."/>
            <person name="Boomsma J."/>
            <person name="Zhang G."/>
        </authorList>
    </citation>
    <scope>NUCLEOTIDE SEQUENCE [LARGE SCALE GENOMIC DNA]</scope>
    <source>
        <strain evidence="1">Treedump-2</strain>
        <tissue evidence="1">Whole body</tissue>
    </source>
</reference>
<accession>A0A195BHT2</accession>
<dbReference type="InterPro" id="IPR036691">
    <property type="entry name" value="Endo/exonu/phosph_ase_sf"/>
</dbReference>
<sequence>MEIGSGQRTREKNIAIKGINWKGNKDIEKGKEWAQKFIKEKIDVEVISWRMSGPVVIIKVDNEKMKREMIKNKNKLRGGKIFFENDLNFDERKMWVKAQENKGEDIKIRKEKRQDYRGIYSRRKEKLGIGIKLDRSNIDYKEKKVVIISVYNRGSWKNLEEKKESILGDMENEEIIVISGDFNVRIEVGIEKELVDWAQRKRWYILNGNRMDSNHMPLLSMEEEERQKSKEEEKKQGIKEIIVWNE</sequence>
<dbReference type="EMBL" id="KQ976465">
    <property type="protein sequence ID" value="KYM84360.1"/>
    <property type="molecule type" value="Genomic_DNA"/>
</dbReference>
<keyword evidence="2" id="KW-1185">Reference proteome</keyword>
<evidence type="ECO:0000313" key="1">
    <source>
        <dbReference type="EMBL" id="KYM84360.1"/>
    </source>
</evidence>
<organism evidence="1 2">
    <name type="scientific">Atta colombica</name>
    <dbReference type="NCBI Taxonomy" id="520822"/>
    <lineage>
        <taxon>Eukaryota</taxon>
        <taxon>Metazoa</taxon>
        <taxon>Ecdysozoa</taxon>
        <taxon>Arthropoda</taxon>
        <taxon>Hexapoda</taxon>
        <taxon>Insecta</taxon>
        <taxon>Pterygota</taxon>
        <taxon>Neoptera</taxon>
        <taxon>Endopterygota</taxon>
        <taxon>Hymenoptera</taxon>
        <taxon>Apocrita</taxon>
        <taxon>Aculeata</taxon>
        <taxon>Formicoidea</taxon>
        <taxon>Formicidae</taxon>
        <taxon>Myrmicinae</taxon>
        <taxon>Atta</taxon>
    </lineage>
</organism>
<proteinExistence type="predicted"/>
<dbReference type="Gene3D" id="3.60.10.10">
    <property type="entry name" value="Endonuclease/exonuclease/phosphatase"/>
    <property type="match status" value="1"/>
</dbReference>
<protein>
    <recommendedName>
        <fullName evidence="3">Endonuclease/exonuclease/phosphatase domain-containing protein</fullName>
    </recommendedName>
</protein>
<evidence type="ECO:0000313" key="2">
    <source>
        <dbReference type="Proteomes" id="UP000078540"/>
    </source>
</evidence>
<dbReference type="Proteomes" id="UP000078540">
    <property type="component" value="Unassembled WGS sequence"/>
</dbReference>